<feature type="domain" description="Origin recognition complex subunit 3 winged helix C-terminal" evidence="8">
    <location>
        <begin position="643"/>
        <end position="763"/>
    </location>
</feature>
<dbReference type="VEuPathDB" id="FungiDB:GGTG_10258"/>
<comment type="subcellular location">
    <subcellularLocation>
        <location evidence="1">Nucleus</location>
    </subcellularLocation>
</comment>
<evidence type="ECO:0000259" key="8">
    <source>
        <dbReference type="Pfam" id="PF18137"/>
    </source>
</evidence>
<keyword evidence="4" id="KW-0238">DNA-binding</keyword>
<dbReference type="GO" id="GO:0005664">
    <property type="term" value="C:nuclear origin of replication recognition complex"/>
    <property type="evidence" value="ECO:0007669"/>
    <property type="project" value="InterPro"/>
</dbReference>
<feature type="compositionally biased region" description="Polar residues" evidence="6">
    <location>
        <begin position="47"/>
        <end position="63"/>
    </location>
</feature>
<evidence type="ECO:0000256" key="1">
    <source>
        <dbReference type="ARBA" id="ARBA00004123"/>
    </source>
</evidence>
<comment type="similarity">
    <text evidence="2">Belongs to the ORC3 family.</text>
</comment>
<dbReference type="OrthoDB" id="10265211at2759"/>
<evidence type="ECO:0000313" key="11">
    <source>
        <dbReference type="Proteomes" id="UP000006039"/>
    </source>
</evidence>
<dbReference type="GO" id="GO:0006270">
    <property type="term" value="P:DNA replication initiation"/>
    <property type="evidence" value="ECO:0007669"/>
    <property type="project" value="TreeGrafter"/>
</dbReference>
<dbReference type="RefSeq" id="XP_009226394.1">
    <property type="nucleotide sequence ID" value="XM_009228130.1"/>
</dbReference>
<accession>J3P9T4</accession>
<dbReference type="InterPro" id="IPR045667">
    <property type="entry name" value="ORC3_N"/>
</dbReference>
<name>J3P9T4_GAET3</name>
<reference evidence="9" key="3">
    <citation type="submission" date="2010-09" db="EMBL/GenBank/DDBJ databases">
        <title>Annotation of Gaeumannomyces graminis var. tritici R3-111a-1.</title>
        <authorList>
            <consortium name="The Broad Institute Genome Sequencing Platform"/>
            <person name="Ma L.-J."/>
            <person name="Dead R."/>
            <person name="Young S.K."/>
            <person name="Zeng Q."/>
            <person name="Gargeya S."/>
            <person name="Fitzgerald M."/>
            <person name="Haas B."/>
            <person name="Abouelleil A."/>
            <person name="Alvarado L."/>
            <person name="Arachchi H.M."/>
            <person name="Berlin A."/>
            <person name="Brown A."/>
            <person name="Chapman S.B."/>
            <person name="Chen Z."/>
            <person name="Dunbar C."/>
            <person name="Freedman E."/>
            <person name="Gearin G."/>
            <person name="Gellesch M."/>
            <person name="Goldberg J."/>
            <person name="Griggs A."/>
            <person name="Gujja S."/>
            <person name="Heiman D."/>
            <person name="Howarth C."/>
            <person name="Larson L."/>
            <person name="Lui A."/>
            <person name="MacDonald P.J.P."/>
            <person name="Mehta T."/>
            <person name="Montmayeur A."/>
            <person name="Murphy C."/>
            <person name="Neiman D."/>
            <person name="Pearson M."/>
            <person name="Priest M."/>
            <person name="Roberts A."/>
            <person name="Saif S."/>
            <person name="Shea T."/>
            <person name="Shenoy N."/>
            <person name="Sisk P."/>
            <person name="Stolte C."/>
            <person name="Sykes S."/>
            <person name="Yandava C."/>
            <person name="Wortman J."/>
            <person name="Nusbaum C."/>
            <person name="Birren B."/>
        </authorList>
    </citation>
    <scope>NUCLEOTIDE SEQUENCE</scope>
    <source>
        <strain evidence="9">R3-111a-1</strain>
    </source>
</reference>
<dbReference type="GO" id="GO:0031261">
    <property type="term" value="C:DNA replication preinitiation complex"/>
    <property type="evidence" value="ECO:0007669"/>
    <property type="project" value="TreeGrafter"/>
</dbReference>
<dbReference type="PANTHER" id="PTHR12748">
    <property type="entry name" value="ORIGIN RECOGNITION COMPLEX SUBUNIT 3"/>
    <property type="match status" value="1"/>
</dbReference>
<dbReference type="CDD" id="cd20704">
    <property type="entry name" value="Orc3"/>
    <property type="match status" value="2"/>
</dbReference>
<evidence type="ECO:0000256" key="6">
    <source>
        <dbReference type="SAM" id="MobiDB-lite"/>
    </source>
</evidence>
<keyword evidence="11" id="KW-1185">Reference proteome</keyword>
<dbReference type="EMBL" id="GL385399">
    <property type="protein sequence ID" value="EJT73420.1"/>
    <property type="molecule type" value="Genomic_DNA"/>
</dbReference>
<evidence type="ECO:0000256" key="5">
    <source>
        <dbReference type="ARBA" id="ARBA00023242"/>
    </source>
</evidence>
<dbReference type="InterPro" id="IPR020795">
    <property type="entry name" value="ORC3"/>
</dbReference>
<dbReference type="GO" id="GO:0005656">
    <property type="term" value="C:nuclear pre-replicative complex"/>
    <property type="evidence" value="ECO:0007669"/>
    <property type="project" value="TreeGrafter"/>
</dbReference>
<dbReference type="Proteomes" id="UP000006039">
    <property type="component" value="Unassembled WGS sequence"/>
</dbReference>
<keyword evidence="5" id="KW-0539">Nucleus</keyword>
<organism evidence="9">
    <name type="scientific">Gaeumannomyces tritici (strain R3-111a-1)</name>
    <name type="common">Wheat and barley take-all root rot fungus</name>
    <name type="synonym">Gaeumannomyces graminis var. tritici</name>
    <dbReference type="NCBI Taxonomy" id="644352"/>
    <lineage>
        <taxon>Eukaryota</taxon>
        <taxon>Fungi</taxon>
        <taxon>Dikarya</taxon>
        <taxon>Ascomycota</taxon>
        <taxon>Pezizomycotina</taxon>
        <taxon>Sordariomycetes</taxon>
        <taxon>Sordariomycetidae</taxon>
        <taxon>Magnaporthales</taxon>
        <taxon>Magnaporthaceae</taxon>
        <taxon>Gaeumannomyces</taxon>
    </lineage>
</organism>
<dbReference type="InterPro" id="IPR040855">
    <property type="entry name" value="ORC_WH_C"/>
</dbReference>
<evidence type="ECO:0000256" key="4">
    <source>
        <dbReference type="ARBA" id="ARBA00023125"/>
    </source>
</evidence>
<dbReference type="GeneID" id="20350716"/>
<dbReference type="HOGENOM" id="CLU_015257_1_0_1"/>
<dbReference type="AlphaFoldDB" id="J3P9T4"/>
<evidence type="ECO:0000256" key="2">
    <source>
        <dbReference type="ARBA" id="ARBA00010977"/>
    </source>
</evidence>
<dbReference type="PANTHER" id="PTHR12748:SF0">
    <property type="entry name" value="ORIGIN RECOGNITION COMPLEX SUBUNIT 3"/>
    <property type="match status" value="1"/>
</dbReference>
<proteinExistence type="inferred from homology"/>
<reference evidence="11" key="1">
    <citation type="submission" date="2010-07" db="EMBL/GenBank/DDBJ databases">
        <title>The genome sequence of Gaeumannomyces graminis var. tritici strain R3-111a-1.</title>
        <authorList>
            <consortium name="The Broad Institute Genome Sequencing Platform"/>
            <person name="Ma L.-J."/>
            <person name="Dead R."/>
            <person name="Young S."/>
            <person name="Zeng Q."/>
            <person name="Koehrsen M."/>
            <person name="Alvarado L."/>
            <person name="Berlin A."/>
            <person name="Chapman S.B."/>
            <person name="Chen Z."/>
            <person name="Freedman E."/>
            <person name="Gellesch M."/>
            <person name="Goldberg J."/>
            <person name="Griggs A."/>
            <person name="Gujja S."/>
            <person name="Heilman E.R."/>
            <person name="Heiman D."/>
            <person name="Hepburn T."/>
            <person name="Howarth C."/>
            <person name="Jen D."/>
            <person name="Larson L."/>
            <person name="Mehta T."/>
            <person name="Neiman D."/>
            <person name="Pearson M."/>
            <person name="Roberts A."/>
            <person name="Saif S."/>
            <person name="Shea T."/>
            <person name="Shenoy N."/>
            <person name="Sisk P."/>
            <person name="Stolte C."/>
            <person name="Sykes S."/>
            <person name="Walk T."/>
            <person name="White J."/>
            <person name="Yandava C."/>
            <person name="Haas B."/>
            <person name="Nusbaum C."/>
            <person name="Birren B."/>
        </authorList>
    </citation>
    <scope>NUCLEOTIDE SEQUENCE [LARGE SCALE GENOMIC DNA]</scope>
    <source>
        <strain evidence="11">R3-111a-1</strain>
    </source>
</reference>
<dbReference type="Pfam" id="PF18137">
    <property type="entry name" value="WHD_ORC"/>
    <property type="match status" value="1"/>
</dbReference>
<dbReference type="GO" id="GO:0003688">
    <property type="term" value="F:DNA replication origin binding"/>
    <property type="evidence" value="ECO:0007669"/>
    <property type="project" value="TreeGrafter"/>
</dbReference>
<dbReference type="EnsemblFungi" id="EJT73420">
    <property type="protein sequence ID" value="EJT73420"/>
    <property type="gene ID" value="GGTG_10258"/>
</dbReference>
<feature type="domain" description="Origin recognition complex subunit 3 N-terminal" evidence="7">
    <location>
        <begin position="68"/>
        <end position="370"/>
    </location>
</feature>
<keyword evidence="3" id="KW-0235">DNA replication</keyword>
<evidence type="ECO:0000313" key="9">
    <source>
        <dbReference type="EMBL" id="EJT73420.1"/>
    </source>
</evidence>
<reference evidence="9" key="2">
    <citation type="submission" date="2010-07" db="EMBL/GenBank/DDBJ databases">
        <authorList>
            <consortium name="The Broad Institute Genome Sequencing Platform"/>
            <consortium name="Broad Institute Genome Sequencing Center for Infectious Disease"/>
            <person name="Ma L.-J."/>
            <person name="Dead R."/>
            <person name="Young S."/>
            <person name="Zeng Q."/>
            <person name="Koehrsen M."/>
            <person name="Alvarado L."/>
            <person name="Berlin A."/>
            <person name="Chapman S.B."/>
            <person name="Chen Z."/>
            <person name="Freedman E."/>
            <person name="Gellesch M."/>
            <person name="Goldberg J."/>
            <person name="Griggs A."/>
            <person name="Gujja S."/>
            <person name="Heilman E.R."/>
            <person name="Heiman D."/>
            <person name="Hepburn T."/>
            <person name="Howarth C."/>
            <person name="Jen D."/>
            <person name="Larson L."/>
            <person name="Mehta T."/>
            <person name="Neiman D."/>
            <person name="Pearson M."/>
            <person name="Roberts A."/>
            <person name="Saif S."/>
            <person name="Shea T."/>
            <person name="Shenoy N."/>
            <person name="Sisk P."/>
            <person name="Stolte C."/>
            <person name="Sykes S."/>
            <person name="Walk T."/>
            <person name="White J."/>
            <person name="Yandava C."/>
            <person name="Haas B."/>
            <person name="Nusbaum C."/>
            <person name="Birren B."/>
        </authorList>
    </citation>
    <scope>NUCLEOTIDE SEQUENCE</scope>
    <source>
        <strain evidence="9">R3-111a-1</strain>
    </source>
</reference>
<feature type="region of interest" description="Disordered" evidence="6">
    <location>
        <begin position="1"/>
        <end position="68"/>
    </location>
</feature>
<evidence type="ECO:0000259" key="7">
    <source>
        <dbReference type="Pfam" id="PF07034"/>
    </source>
</evidence>
<reference evidence="10" key="4">
    <citation type="journal article" date="2015" name="G3 (Bethesda)">
        <title>Genome sequences of three phytopathogenic species of the Magnaporthaceae family of fungi.</title>
        <authorList>
            <person name="Okagaki L.H."/>
            <person name="Nunes C.C."/>
            <person name="Sailsbery J."/>
            <person name="Clay B."/>
            <person name="Brown D."/>
            <person name="John T."/>
            <person name="Oh Y."/>
            <person name="Young N."/>
            <person name="Fitzgerald M."/>
            <person name="Haas B.J."/>
            <person name="Zeng Q."/>
            <person name="Young S."/>
            <person name="Adiconis X."/>
            <person name="Fan L."/>
            <person name="Levin J.Z."/>
            <person name="Mitchell T.K."/>
            <person name="Okubara P.A."/>
            <person name="Farman M.L."/>
            <person name="Kohn L.M."/>
            <person name="Birren B."/>
            <person name="Ma L.-J."/>
            <person name="Dean R.A."/>
        </authorList>
    </citation>
    <scope>NUCLEOTIDE SEQUENCE</scope>
    <source>
        <strain evidence="10">R3-111a-1</strain>
    </source>
</reference>
<sequence length="764" mass="83678">MASVAPEDDHQAAYIFAPSDGRGPNGVASVTPAAARPPKKRKLVASGSKSRSTARGQAATSADWSRDQRRSATAATFVPLLGGAERPACVRARADLFDLAWGRTDAAIQRVLREANASTLEGVCSFVKQADAQRSKMPAAFIVTGPDLSSQDLLFSQLGERLAEAEPARFVRVSSAEATNLKSALKKIIRDVTSRPSDATPDEHLEDLAPPAGGPATRRKYLDYDLEALHVFLRAKGSRRVFVAFEDSEALDSSLLSDLITLFASWRDRIHFTLLFRIGTSVELFQARLPRSTYQHLYGCQFDVAHASAITDKILRAYLEHADCGPVLGPDFLATQLVRQREQVAGIQMLISSIKFAYMCHFYANPLSLLSCQQENGAPDWGELIQPEHFDAIRHLASFRAEVESCVKIGGRLDHARALLEDENYMCFEIQSQLRHRRKWAQKLGLCLGLLVDSGATSTSFTSLYTYSVSDGLDLSAKAVGVVDGIRRMQANNLAVVVEKMISLIGLETRKSDPRSIRGRSGRSDIAKEMSDRLGGVLAQVLDGIRSLQQRVETNGTSLRSKYHTQSRVLRTTVVAQKVQLSRDTAALSEDDKEFSKLVDTLVDALTENLACEAPEEVFLHETWLYDDESPHRDVFVPAPGAALERALARPHDYLACSCCSSTPAGGLASTLPATSILYHLYKEAGPLVNVADLWTAFSAMVVADDGTAGEDDESGDNKRGAAEGCDERTALVLFYRGLAELRSMGFVQPTRKKEDHIAKVKWM</sequence>
<protein>
    <submittedName>
        <fullName evidence="9">Origin recognition complex subunit</fullName>
    </submittedName>
</protein>
<dbReference type="STRING" id="644352.J3P9T4"/>
<reference evidence="10" key="5">
    <citation type="submission" date="2018-04" db="UniProtKB">
        <authorList>
            <consortium name="EnsemblFungi"/>
        </authorList>
    </citation>
    <scope>IDENTIFICATION</scope>
    <source>
        <strain evidence="10">R3-111a-1</strain>
    </source>
</reference>
<dbReference type="Pfam" id="PF07034">
    <property type="entry name" value="ORC3_N"/>
    <property type="match status" value="1"/>
</dbReference>
<evidence type="ECO:0000256" key="3">
    <source>
        <dbReference type="ARBA" id="ARBA00022705"/>
    </source>
</evidence>
<gene>
    <name evidence="10" type="primary">20350716</name>
    <name evidence="9" type="ORF">GGTG_10258</name>
</gene>
<dbReference type="eggNOG" id="KOG2538">
    <property type="taxonomic scope" value="Eukaryota"/>
</dbReference>
<evidence type="ECO:0000313" key="10">
    <source>
        <dbReference type="EnsemblFungi" id="EJT73420"/>
    </source>
</evidence>